<dbReference type="KEGG" id="psco:LY89DRAFT_714445"/>
<dbReference type="InterPro" id="IPR036291">
    <property type="entry name" value="NAD(P)-bd_dom_sf"/>
</dbReference>
<reference evidence="2 3" key="1">
    <citation type="submission" date="2015-10" db="EMBL/GenBank/DDBJ databases">
        <title>Full genome of DAOMC 229536 Phialocephala scopiformis, a fungal endophyte of spruce producing the potent anti-insectan compound rugulosin.</title>
        <authorList>
            <consortium name="DOE Joint Genome Institute"/>
            <person name="Walker A.K."/>
            <person name="Frasz S.L."/>
            <person name="Seifert K.A."/>
            <person name="Miller J.D."/>
            <person name="Mondo S.J."/>
            <person name="Labutti K."/>
            <person name="Lipzen A."/>
            <person name="Dockter R."/>
            <person name="Kennedy M."/>
            <person name="Grigoriev I.V."/>
            <person name="Spatafora J.W."/>
        </authorList>
    </citation>
    <scope>NUCLEOTIDE SEQUENCE [LARGE SCALE GENOMIC DNA]</scope>
    <source>
        <strain evidence="2 3">CBS 120377</strain>
    </source>
</reference>
<dbReference type="Proteomes" id="UP000070700">
    <property type="component" value="Unassembled WGS sequence"/>
</dbReference>
<proteinExistence type="predicted"/>
<evidence type="ECO:0000313" key="2">
    <source>
        <dbReference type="EMBL" id="KUJ22707.1"/>
    </source>
</evidence>
<name>A0A194XSK0_MOLSC</name>
<dbReference type="InterPro" id="IPR016040">
    <property type="entry name" value="NAD(P)-bd_dom"/>
</dbReference>
<dbReference type="InterPro" id="IPR051783">
    <property type="entry name" value="NAD(P)-dependent_oxidoreduct"/>
</dbReference>
<dbReference type="OrthoDB" id="10262413at2759"/>
<dbReference type="GeneID" id="28827857"/>
<organism evidence="2 3">
    <name type="scientific">Mollisia scopiformis</name>
    <name type="common">Conifer needle endophyte fungus</name>
    <name type="synonym">Phialocephala scopiformis</name>
    <dbReference type="NCBI Taxonomy" id="149040"/>
    <lineage>
        <taxon>Eukaryota</taxon>
        <taxon>Fungi</taxon>
        <taxon>Dikarya</taxon>
        <taxon>Ascomycota</taxon>
        <taxon>Pezizomycotina</taxon>
        <taxon>Leotiomycetes</taxon>
        <taxon>Helotiales</taxon>
        <taxon>Mollisiaceae</taxon>
        <taxon>Mollisia</taxon>
    </lineage>
</organism>
<dbReference type="EMBL" id="KQ947406">
    <property type="protein sequence ID" value="KUJ22707.1"/>
    <property type="molecule type" value="Genomic_DNA"/>
</dbReference>
<feature type="domain" description="NAD(P)-binding" evidence="1">
    <location>
        <begin position="11"/>
        <end position="89"/>
    </location>
</feature>
<dbReference type="GO" id="GO:0004029">
    <property type="term" value="F:aldehyde dehydrogenase (NAD+) activity"/>
    <property type="evidence" value="ECO:0007669"/>
    <property type="project" value="TreeGrafter"/>
</dbReference>
<dbReference type="AlphaFoldDB" id="A0A194XSK0"/>
<dbReference type="InParanoid" id="A0A194XSK0"/>
<dbReference type="Pfam" id="PF13460">
    <property type="entry name" value="NAD_binding_10"/>
    <property type="match status" value="1"/>
</dbReference>
<dbReference type="STRING" id="149040.A0A194XSK0"/>
<accession>A0A194XSK0</accession>
<dbReference type="GO" id="GO:0005737">
    <property type="term" value="C:cytoplasm"/>
    <property type="evidence" value="ECO:0007669"/>
    <property type="project" value="TreeGrafter"/>
</dbReference>
<evidence type="ECO:0000259" key="1">
    <source>
        <dbReference type="Pfam" id="PF13460"/>
    </source>
</evidence>
<dbReference type="SUPFAM" id="SSF51735">
    <property type="entry name" value="NAD(P)-binding Rossmann-fold domains"/>
    <property type="match status" value="1"/>
</dbReference>
<dbReference type="PANTHER" id="PTHR48079">
    <property type="entry name" value="PROTEIN YEEZ"/>
    <property type="match status" value="1"/>
</dbReference>
<protein>
    <submittedName>
        <fullName evidence="2">NAD dependent epimerase/dehydratase family protein</fullName>
    </submittedName>
</protein>
<dbReference type="PANTHER" id="PTHR48079:SF6">
    <property type="entry name" value="NAD(P)-BINDING DOMAIN-CONTAINING PROTEIN-RELATED"/>
    <property type="match status" value="1"/>
</dbReference>
<sequence>MTEKTKILVLGATGYIGGSILTELIDRGLADSHEISALVRKPYHASILKDQGINPIIFKDLDDFDTIRDAAKDHDIVVAAASARHEGCAKACLMGLGERQKSTGKVMHYIHTSGASMVGDWPITKKRVDTKVYSDKHDNIFEIEKEWPDSLSPVRKVNQFVVDCGEQEDVKTYVVPPPLIFGPGTGFFTLGFGQVHMVAQLALKKKQSVMIGHGEGIWSRIHIKDLSNLYYLLTQAVLDGKKDLPNGKAGYYFTENGDQSWKFISEKIGLIGKELGVFDTDEVASVTLQEAADEFYDGDLIDAEAVLASNARTKADNARDVLGWTPAFGESEFHHEIIDVVSNMASQED</sequence>
<dbReference type="Gene3D" id="3.40.50.720">
    <property type="entry name" value="NAD(P)-binding Rossmann-like Domain"/>
    <property type="match status" value="1"/>
</dbReference>
<keyword evidence="3" id="KW-1185">Reference proteome</keyword>
<dbReference type="RefSeq" id="XP_018077062.1">
    <property type="nucleotide sequence ID" value="XM_018218131.1"/>
</dbReference>
<evidence type="ECO:0000313" key="3">
    <source>
        <dbReference type="Proteomes" id="UP000070700"/>
    </source>
</evidence>
<gene>
    <name evidence="2" type="ORF">LY89DRAFT_714445</name>
</gene>